<evidence type="ECO:0000313" key="4">
    <source>
        <dbReference type="Proteomes" id="UP001180020"/>
    </source>
</evidence>
<comment type="caution">
    <text evidence="3">The sequence shown here is derived from an EMBL/GenBank/DDBJ whole genome shotgun (WGS) entry which is preliminary data.</text>
</comment>
<feature type="compositionally biased region" description="Basic and acidic residues" evidence="1">
    <location>
        <begin position="29"/>
        <end position="52"/>
    </location>
</feature>
<proteinExistence type="predicted"/>
<name>A0AAV9CTD4_ACOCL</name>
<evidence type="ECO:0000313" key="3">
    <source>
        <dbReference type="EMBL" id="KAK1292446.1"/>
    </source>
</evidence>
<dbReference type="EMBL" id="JAUJYO010000017">
    <property type="protein sequence ID" value="KAK1292446.1"/>
    <property type="molecule type" value="Genomic_DNA"/>
</dbReference>
<sequence>MGWAFFYKVDPSGFRRLVQRLTGLPESPPRQHGDSAARILLPDERKISSPSS</sequence>
<feature type="region of interest" description="Disordered" evidence="1">
    <location>
        <begin position="23"/>
        <end position="52"/>
    </location>
</feature>
<protein>
    <recommendedName>
        <fullName evidence="2">VQ domain-containing protein</fullName>
    </recommendedName>
</protein>
<dbReference type="AlphaFoldDB" id="A0AAV9CTD4"/>
<dbReference type="InterPro" id="IPR008889">
    <property type="entry name" value="VQ"/>
</dbReference>
<dbReference type="Pfam" id="PF05678">
    <property type="entry name" value="VQ"/>
    <property type="match status" value="1"/>
</dbReference>
<organism evidence="3 4">
    <name type="scientific">Acorus calamus</name>
    <name type="common">Sweet flag</name>
    <dbReference type="NCBI Taxonomy" id="4465"/>
    <lineage>
        <taxon>Eukaryota</taxon>
        <taxon>Viridiplantae</taxon>
        <taxon>Streptophyta</taxon>
        <taxon>Embryophyta</taxon>
        <taxon>Tracheophyta</taxon>
        <taxon>Spermatophyta</taxon>
        <taxon>Magnoliopsida</taxon>
        <taxon>Liliopsida</taxon>
        <taxon>Acoraceae</taxon>
        <taxon>Acorus</taxon>
    </lineage>
</organism>
<dbReference type="Proteomes" id="UP001180020">
    <property type="component" value="Unassembled WGS sequence"/>
</dbReference>
<accession>A0AAV9CTD4</accession>
<reference evidence="3" key="1">
    <citation type="journal article" date="2023" name="Nat. Commun.">
        <title>Diploid and tetraploid genomes of Acorus and the evolution of monocots.</title>
        <authorList>
            <person name="Ma L."/>
            <person name="Liu K.W."/>
            <person name="Li Z."/>
            <person name="Hsiao Y.Y."/>
            <person name="Qi Y."/>
            <person name="Fu T."/>
            <person name="Tang G.D."/>
            <person name="Zhang D."/>
            <person name="Sun W.H."/>
            <person name="Liu D.K."/>
            <person name="Li Y."/>
            <person name="Chen G.Z."/>
            <person name="Liu X.D."/>
            <person name="Liao X.Y."/>
            <person name="Jiang Y.T."/>
            <person name="Yu X."/>
            <person name="Hao Y."/>
            <person name="Huang J."/>
            <person name="Zhao X.W."/>
            <person name="Ke S."/>
            <person name="Chen Y.Y."/>
            <person name="Wu W.L."/>
            <person name="Hsu J.L."/>
            <person name="Lin Y.F."/>
            <person name="Huang M.D."/>
            <person name="Li C.Y."/>
            <person name="Huang L."/>
            <person name="Wang Z.W."/>
            <person name="Zhao X."/>
            <person name="Zhong W.Y."/>
            <person name="Peng D.H."/>
            <person name="Ahmad S."/>
            <person name="Lan S."/>
            <person name="Zhang J.S."/>
            <person name="Tsai W.C."/>
            <person name="Van de Peer Y."/>
            <person name="Liu Z.J."/>
        </authorList>
    </citation>
    <scope>NUCLEOTIDE SEQUENCE</scope>
    <source>
        <strain evidence="3">CP</strain>
    </source>
</reference>
<evidence type="ECO:0000256" key="1">
    <source>
        <dbReference type="SAM" id="MobiDB-lite"/>
    </source>
</evidence>
<gene>
    <name evidence="3" type="ORF">QJS10_CPB17g02608</name>
</gene>
<reference evidence="3" key="2">
    <citation type="submission" date="2023-06" db="EMBL/GenBank/DDBJ databases">
        <authorList>
            <person name="Ma L."/>
            <person name="Liu K.-W."/>
            <person name="Li Z."/>
            <person name="Hsiao Y.-Y."/>
            <person name="Qi Y."/>
            <person name="Fu T."/>
            <person name="Tang G."/>
            <person name="Zhang D."/>
            <person name="Sun W.-H."/>
            <person name="Liu D.-K."/>
            <person name="Li Y."/>
            <person name="Chen G.-Z."/>
            <person name="Liu X.-D."/>
            <person name="Liao X.-Y."/>
            <person name="Jiang Y.-T."/>
            <person name="Yu X."/>
            <person name="Hao Y."/>
            <person name="Huang J."/>
            <person name="Zhao X.-W."/>
            <person name="Ke S."/>
            <person name="Chen Y.-Y."/>
            <person name="Wu W.-L."/>
            <person name="Hsu J.-L."/>
            <person name="Lin Y.-F."/>
            <person name="Huang M.-D."/>
            <person name="Li C.-Y."/>
            <person name="Huang L."/>
            <person name="Wang Z.-W."/>
            <person name="Zhao X."/>
            <person name="Zhong W.-Y."/>
            <person name="Peng D.-H."/>
            <person name="Ahmad S."/>
            <person name="Lan S."/>
            <person name="Zhang J.-S."/>
            <person name="Tsai W.-C."/>
            <person name="Van De Peer Y."/>
            <person name="Liu Z.-J."/>
        </authorList>
    </citation>
    <scope>NUCLEOTIDE SEQUENCE</scope>
    <source>
        <strain evidence="3">CP</strain>
        <tissue evidence="3">Leaves</tissue>
    </source>
</reference>
<evidence type="ECO:0000259" key="2">
    <source>
        <dbReference type="Pfam" id="PF05678"/>
    </source>
</evidence>
<keyword evidence="4" id="KW-1185">Reference proteome</keyword>
<feature type="domain" description="VQ" evidence="2">
    <location>
        <begin position="6"/>
        <end position="28"/>
    </location>
</feature>